<comment type="pathway">
    <text evidence="10">Cell wall biogenesis; peptidoglycan biosynthesis.</text>
</comment>
<protein>
    <recommendedName>
        <fullName evidence="10">UDP-N-acetylglucosamine--N-acetylmuramyl-(pentapeptide) pyrophosphoryl-undecaprenol N-acetylglucosamine transferase</fullName>
        <ecNumber evidence="10">2.4.1.227</ecNumber>
    </recommendedName>
    <alternativeName>
        <fullName evidence="10">Undecaprenyl-PP-MurNAc-pentapeptide-UDPGlcNAc GlcNAc transferase</fullName>
    </alternativeName>
</protein>
<feature type="binding site" evidence="10">
    <location>
        <position position="200"/>
    </location>
    <ligand>
        <name>UDP-N-acetyl-alpha-D-glucosamine</name>
        <dbReference type="ChEBI" id="CHEBI:57705"/>
    </ligand>
</feature>
<feature type="binding site" evidence="10">
    <location>
        <position position="300"/>
    </location>
    <ligand>
        <name>UDP-N-acetyl-alpha-D-glucosamine</name>
        <dbReference type="ChEBI" id="CHEBI:57705"/>
    </ligand>
</feature>
<proteinExistence type="inferred from homology"/>
<keyword evidence="8 10" id="KW-0131">Cell cycle</keyword>
<evidence type="ECO:0000256" key="7">
    <source>
        <dbReference type="ARBA" id="ARBA00023136"/>
    </source>
</evidence>
<comment type="caution">
    <text evidence="13">The sequence shown here is derived from an EMBL/GenBank/DDBJ whole genome shotgun (WGS) entry which is preliminary data.</text>
</comment>
<comment type="catalytic activity">
    <reaction evidence="10">
        <text>di-trans,octa-cis-undecaprenyl diphospho-N-acetyl-alpha-D-muramoyl-L-alanyl-D-glutamyl-meso-2,6-diaminopimeloyl-D-alanyl-D-alanine + UDP-N-acetyl-alpha-D-glucosamine = di-trans,octa-cis-undecaprenyl diphospho-[N-acetyl-alpha-D-glucosaminyl-(1-&gt;4)]-N-acetyl-alpha-D-muramoyl-L-alanyl-D-glutamyl-meso-2,6-diaminopimeloyl-D-alanyl-D-alanine + UDP + H(+)</text>
        <dbReference type="Rhea" id="RHEA:31227"/>
        <dbReference type="ChEBI" id="CHEBI:15378"/>
        <dbReference type="ChEBI" id="CHEBI:57705"/>
        <dbReference type="ChEBI" id="CHEBI:58223"/>
        <dbReference type="ChEBI" id="CHEBI:61387"/>
        <dbReference type="ChEBI" id="CHEBI:61388"/>
        <dbReference type="EC" id="2.4.1.227"/>
    </reaction>
</comment>
<evidence type="ECO:0000259" key="12">
    <source>
        <dbReference type="Pfam" id="PF04101"/>
    </source>
</evidence>
<comment type="caution">
    <text evidence="10">Lacks conserved residue(s) required for the propagation of feature annotation.</text>
</comment>
<dbReference type="Gene3D" id="3.40.50.2000">
    <property type="entry name" value="Glycogen Phosphorylase B"/>
    <property type="match status" value="2"/>
</dbReference>
<dbReference type="AlphaFoldDB" id="A0A953SD99"/>
<sequence length="369" mass="40434">MVKVIIAGGGTGGHLFPGIATAEELRDRGAARDIVFVGTEHGLEARVVPREGYPLRFVRAEGLVGKSFAKKARALFLFLLSLYDSRRILSSVRPDIVIGVGGYASAGMLLAAHLKGISTLVLEQNSVPGLTNRFLGKFVDAVAVTYQESMDFFPKDKTYLTGNPIRRHILKKEPGKDSDQSYALFHLEKNLFTVFISGGSLGARSINTAMVEALHYLLDLRHTIQFLHQTGEKDHEKVMEAYRRLGFKGMVVPFIYQMAEAYSLADLVVCRAGASTLAELTAVGKPAVLIPYPYAAANHQEFNARKLEDMGAARVILDRDLNGETLSTTIRTLYADQRARKEMQRASSAFGRGDAAERVADIALSLVKT</sequence>
<reference evidence="13" key="2">
    <citation type="submission" date="2021-08" db="EMBL/GenBank/DDBJ databases">
        <authorList>
            <person name="Dalcin Martins P."/>
        </authorList>
    </citation>
    <scope>NUCLEOTIDE SEQUENCE</scope>
    <source>
        <strain evidence="13">MAG_39</strain>
    </source>
</reference>
<dbReference type="EMBL" id="JAIOIV010000133">
    <property type="protein sequence ID" value="MBZ0158050.1"/>
    <property type="molecule type" value="Genomic_DNA"/>
</dbReference>
<evidence type="ECO:0000259" key="11">
    <source>
        <dbReference type="Pfam" id="PF03033"/>
    </source>
</evidence>
<keyword evidence="4 10" id="KW-0808">Transferase</keyword>
<dbReference type="PANTHER" id="PTHR21015:SF22">
    <property type="entry name" value="GLYCOSYLTRANSFERASE"/>
    <property type="match status" value="1"/>
</dbReference>
<evidence type="ECO:0000313" key="14">
    <source>
        <dbReference type="Proteomes" id="UP000705867"/>
    </source>
</evidence>
<evidence type="ECO:0000256" key="6">
    <source>
        <dbReference type="ARBA" id="ARBA00022984"/>
    </source>
</evidence>
<keyword evidence="1 10" id="KW-1003">Cell membrane</keyword>
<evidence type="ECO:0000256" key="9">
    <source>
        <dbReference type="ARBA" id="ARBA00023316"/>
    </source>
</evidence>
<feature type="binding site" evidence="10">
    <location>
        <position position="166"/>
    </location>
    <ligand>
        <name>UDP-N-acetyl-alpha-D-glucosamine</name>
        <dbReference type="ChEBI" id="CHEBI:57705"/>
    </ligand>
</feature>
<reference evidence="13" key="1">
    <citation type="journal article" date="2021" name="bioRxiv">
        <title>Unraveling nitrogen, sulfur and carbon metabolic pathways and microbial community transcriptional responses to substrate deprivation and toxicity stresses in a bioreactor mimicking anoxic brackish coastal sediment conditions.</title>
        <authorList>
            <person name="Martins P.D."/>
            <person name="Echeveste M.J."/>
            <person name="Arshad A."/>
            <person name="Kurth J."/>
            <person name="Ouboter H."/>
            <person name="Jetten M.S.M."/>
            <person name="Welte C.U."/>
        </authorList>
    </citation>
    <scope>NUCLEOTIDE SEQUENCE</scope>
    <source>
        <strain evidence="13">MAG_39</strain>
    </source>
</reference>
<dbReference type="GO" id="GO:0005975">
    <property type="term" value="P:carbohydrate metabolic process"/>
    <property type="evidence" value="ECO:0007669"/>
    <property type="project" value="InterPro"/>
</dbReference>
<dbReference type="InterPro" id="IPR007235">
    <property type="entry name" value="Glyco_trans_28_C"/>
</dbReference>
<evidence type="ECO:0000256" key="1">
    <source>
        <dbReference type="ARBA" id="ARBA00022475"/>
    </source>
</evidence>
<feature type="domain" description="Glycosyl transferase family 28 C-terminal" evidence="12">
    <location>
        <begin position="193"/>
        <end position="358"/>
    </location>
</feature>
<dbReference type="SUPFAM" id="SSF53756">
    <property type="entry name" value="UDP-Glycosyltransferase/glycogen phosphorylase"/>
    <property type="match status" value="1"/>
</dbReference>
<dbReference type="GO" id="GO:0050511">
    <property type="term" value="F:undecaprenyldiphospho-muramoylpentapeptide beta-N-acetylglucosaminyltransferase activity"/>
    <property type="evidence" value="ECO:0007669"/>
    <property type="project" value="UniProtKB-UniRule"/>
</dbReference>
<dbReference type="HAMAP" id="MF_00033">
    <property type="entry name" value="MurG"/>
    <property type="match status" value="1"/>
</dbReference>
<dbReference type="GO" id="GO:0051301">
    <property type="term" value="P:cell division"/>
    <property type="evidence" value="ECO:0007669"/>
    <property type="project" value="UniProtKB-KW"/>
</dbReference>
<evidence type="ECO:0000256" key="10">
    <source>
        <dbReference type="HAMAP-Rule" id="MF_00033"/>
    </source>
</evidence>
<comment type="function">
    <text evidence="10">Cell wall formation. Catalyzes the transfer of a GlcNAc subunit on undecaprenyl-pyrophosphoryl-MurNAc-pentapeptide (lipid intermediate I) to form undecaprenyl-pyrophosphoryl-MurNAc-(pentapeptide)GlcNAc (lipid intermediate II).</text>
</comment>
<feature type="domain" description="Glycosyltransferase family 28 N-terminal" evidence="11">
    <location>
        <begin position="4"/>
        <end position="143"/>
    </location>
</feature>
<name>A0A953SD99_9BACT</name>
<feature type="binding site" evidence="10">
    <location>
        <position position="125"/>
    </location>
    <ligand>
        <name>UDP-N-acetyl-alpha-D-glucosamine</name>
        <dbReference type="ChEBI" id="CHEBI:57705"/>
    </ligand>
</feature>
<dbReference type="EC" id="2.4.1.227" evidence="10"/>
<evidence type="ECO:0000256" key="8">
    <source>
        <dbReference type="ARBA" id="ARBA00023306"/>
    </source>
</evidence>
<comment type="subcellular location">
    <subcellularLocation>
        <location evidence="10">Cell membrane</location>
        <topology evidence="10">Peripheral membrane protein</topology>
        <orientation evidence="10">Cytoplasmic side</orientation>
    </subcellularLocation>
</comment>
<gene>
    <name evidence="10 13" type="primary">murG</name>
    <name evidence="13" type="ORF">K8I29_17775</name>
</gene>
<keyword evidence="7 10" id="KW-0472">Membrane</keyword>
<dbReference type="GO" id="GO:0005886">
    <property type="term" value="C:plasma membrane"/>
    <property type="evidence" value="ECO:0007669"/>
    <property type="project" value="UniProtKB-SubCell"/>
</dbReference>
<dbReference type="Pfam" id="PF03033">
    <property type="entry name" value="Glyco_transf_28"/>
    <property type="match status" value="1"/>
</dbReference>
<dbReference type="GO" id="GO:0071555">
    <property type="term" value="P:cell wall organization"/>
    <property type="evidence" value="ECO:0007669"/>
    <property type="project" value="UniProtKB-KW"/>
</dbReference>
<accession>A0A953SD99</accession>
<dbReference type="GO" id="GO:0008360">
    <property type="term" value="P:regulation of cell shape"/>
    <property type="evidence" value="ECO:0007669"/>
    <property type="project" value="UniProtKB-KW"/>
</dbReference>
<keyword evidence="2 10" id="KW-0132">Cell division</keyword>
<evidence type="ECO:0000313" key="13">
    <source>
        <dbReference type="EMBL" id="MBZ0158050.1"/>
    </source>
</evidence>
<evidence type="ECO:0000256" key="4">
    <source>
        <dbReference type="ARBA" id="ARBA00022679"/>
    </source>
</evidence>
<feature type="binding site" evidence="10">
    <location>
        <position position="255"/>
    </location>
    <ligand>
        <name>UDP-N-acetyl-alpha-D-glucosamine</name>
        <dbReference type="ChEBI" id="CHEBI:57705"/>
    </ligand>
</feature>
<keyword evidence="9 10" id="KW-0961">Cell wall biogenesis/degradation</keyword>
<dbReference type="Proteomes" id="UP000705867">
    <property type="component" value="Unassembled WGS sequence"/>
</dbReference>
<dbReference type="PANTHER" id="PTHR21015">
    <property type="entry name" value="UDP-N-ACETYLGLUCOSAMINE--N-ACETYLMURAMYL-(PENTAPEPTIDE) PYROPHOSPHORYL-UNDECAPRENOL N-ACETYLGLUCOSAMINE TRANSFERASE 1"/>
    <property type="match status" value="1"/>
</dbReference>
<dbReference type="NCBIfam" id="TIGR01133">
    <property type="entry name" value="murG"/>
    <property type="match status" value="1"/>
</dbReference>
<comment type="similarity">
    <text evidence="10">Belongs to the glycosyltransferase 28 family. MurG subfamily.</text>
</comment>
<dbReference type="Pfam" id="PF04101">
    <property type="entry name" value="Glyco_tran_28_C"/>
    <property type="match status" value="1"/>
</dbReference>
<organism evidence="13 14">
    <name type="scientific">Candidatus Nitrobium versatile</name>
    <dbReference type="NCBI Taxonomy" id="2884831"/>
    <lineage>
        <taxon>Bacteria</taxon>
        <taxon>Pseudomonadati</taxon>
        <taxon>Nitrospirota</taxon>
        <taxon>Nitrospiria</taxon>
        <taxon>Nitrospirales</taxon>
        <taxon>Nitrospiraceae</taxon>
        <taxon>Candidatus Nitrobium</taxon>
    </lineage>
</organism>
<feature type="binding site" evidence="10">
    <location>
        <begin position="11"/>
        <end position="13"/>
    </location>
    <ligand>
        <name>UDP-N-acetyl-alpha-D-glucosamine</name>
        <dbReference type="ChEBI" id="CHEBI:57705"/>
    </ligand>
</feature>
<keyword evidence="3 10" id="KW-0328">Glycosyltransferase</keyword>
<dbReference type="InterPro" id="IPR004276">
    <property type="entry name" value="GlycoTrans_28_N"/>
</dbReference>
<keyword evidence="6 10" id="KW-0573">Peptidoglycan synthesis</keyword>
<dbReference type="InterPro" id="IPR006009">
    <property type="entry name" value="GlcNAc_MurG"/>
</dbReference>
<evidence type="ECO:0000256" key="5">
    <source>
        <dbReference type="ARBA" id="ARBA00022960"/>
    </source>
</evidence>
<dbReference type="GO" id="GO:0009252">
    <property type="term" value="P:peptidoglycan biosynthetic process"/>
    <property type="evidence" value="ECO:0007669"/>
    <property type="project" value="UniProtKB-UniRule"/>
</dbReference>
<keyword evidence="5 10" id="KW-0133">Cell shape</keyword>
<evidence type="ECO:0000256" key="3">
    <source>
        <dbReference type="ARBA" id="ARBA00022676"/>
    </source>
</evidence>
<dbReference type="CDD" id="cd03785">
    <property type="entry name" value="GT28_MurG"/>
    <property type="match status" value="1"/>
</dbReference>
<evidence type="ECO:0000256" key="2">
    <source>
        <dbReference type="ARBA" id="ARBA00022618"/>
    </source>
</evidence>